<gene>
    <name evidence="1" type="ORF">ACFSR9_10000</name>
</gene>
<dbReference type="EMBL" id="JBHUMK010000043">
    <property type="protein sequence ID" value="MFD2609763.1"/>
    <property type="molecule type" value="Genomic_DNA"/>
</dbReference>
<proteinExistence type="predicted"/>
<protein>
    <submittedName>
        <fullName evidence="1">Uncharacterized protein</fullName>
    </submittedName>
</protein>
<evidence type="ECO:0000313" key="2">
    <source>
        <dbReference type="Proteomes" id="UP001597475"/>
    </source>
</evidence>
<sequence length="210" mass="22174">MPGVYRLGQKFGLYALLAILAFAAVFAFLPGGSGASAQTGATLQGVKLALYPARDPDAVWTFGARSVVSDPLKGETHLTGLSGGERRLTVRDAGGQPTGRTTLDARLDAPDLTIDAQDDLTTRQARITLVQQCAVLALKGTPDQPVRIEQGSGFSAPVAEMTSPLLNGHVERLRMTFGFVIEDADDRRSTFTSDLDSTARCVGGRLVPGT</sequence>
<comment type="caution">
    <text evidence="1">The sequence shown here is derived from an EMBL/GenBank/DDBJ whole genome shotgun (WGS) entry which is preliminary data.</text>
</comment>
<name>A0ABW5P5S9_9DEIO</name>
<reference evidence="2" key="1">
    <citation type="journal article" date="2019" name="Int. J. Syst. Evol. Microbiol.">
        <title>The Global Catalogue of Microorganisms (GCM) 10K type strain sequencing project: providing services to taxonomists for standard genome sequencing and annotation.</title>
        <authorList>
            <consortium name="The Broad Institute Genomics Platform"/>
            <consortium name="The Broad Institute Genome Sequencing Center for Infectious Disease"/>
            <person name="Wu L."/>
            <person name="Ma J."/>
        </authorList>
    </citation>
    <scope>NUCLEOTIDE SEQUENCE [LARGE SCALE GENOMIC DNA]</scope>
    <source>
        <strain evidence="2">KCTC 33842</strain>
    </source>
</reference>
<organism evidence="1 2">
    <name type="scientific">Deinococcus taklimakanensis</name>
    <dbReference type="NCBI Taxonomy" id="536443"/>
    <lineage>
        <taxon>Bacteria</taxon>
        <taxon>Thermotogati</taxon>
        <taxon>Deinococcota</taxon>
        <taxon>Deinococci</taxon>
        <taxon>Deinococcales</taxon>
        <taxon>Deinococcaceae</taxon>
        <taxon>Deinococcus</taxon>
    </lineage>
</organism>
<accession>A0ABW5P5S9</accession>
<dbReference type="Proteomes" id="UP001597475">
    <property type="component" value="Unassembled WGS sequence"/>
</dbReference>
<evidence type="ECO:0000313" key="1">
    <source>
        <dbReference type="EMBL" id="MFD2609763.1"/>
    </source>
</evidence>
<keyword evidence="2" id="KW-1185">Reference proteome</keyword>